<feature type="compositionally biased region" description="Acidic residues" evidence="1">
    <location>
        <begin position="461"/>
        <end position="477"/>
    </location>
</feature>
<protein>
    <submittedName>
        <fullName evidence="2">Uncharacterized protein</fullName>
    </submittedName>
</protein>
<dbReference type="OrthoDB" id="416952at2759"/>
<reference evidence="2 3" key="1">
    <citation type="submission" date="2016-02" db="EMBL/GenBank/DDBJ databases">
        <title>Genome analysis of coral dinoflagellate symbionts highlights evolutionary adaptations to a symbiotic lifestyle.</title>
        <authorList>
            <person name="Aranda M."/>
            <person name="Li Y."/>
            <person name="Liew Y.J."/>
            <person name="Baumgarten S."/>
            <person name="Simakov O."/>
            <person name="Wilson M."/>
            <person name="Piel J."/>
            <person name="Ashoor H."/>
            <person name="Bougouffa S."/>
            <person name="Bajic V.B."/>
            <person name="Ryu T."/>
            <person name="Ravasi T."/>
            <person name="Bayer T."/>
            <person name="Micklem G."/>
            <person name="Kim H."/>
            <person name="Bhak J."/>
            <person name="Lajeunesse T.C."/>
            <person name="Voolstra C.R."/>
        </authorList>
    </citation>
    <scope>NUCLEOTIDE SEQUENCE [LARGE SCALE GENOMIC DNA]</scope>
    <source>
        <strain evidence="2 3">CCMP2467</strain>
    </source>
</reference>
<name>A0A1Q9C7L0_SYMMI</name>
<gene>
    <name evidence="2" type="ORF">AK812_SmicGene40866</name>
</gene>
<dbReference type="Proteomes" id="UP000186817">
    <property type="component" value="Unassembled WGS sequence"/>
</dbReference>
<feature type="region of interest" description="Disordered" evidence="1">
    <location>
        <begin position="454"/>
        <end position="477"/>
    </location>
</feature>
<dbReference type="EMBL" id="LSRX01001546">
    <property type="protein sequence ID" value="OLP78901.1"/>
    <property type="molecule type" value="Genomic_DNA"/>
</dbReference>
<comment type="caution">
    <text evidence="2">The sequence shown here is derived from an EMBL/GenBank/DDBJ whole genome shotgun (WGS) entry which is preliminary data.</text>
</comment>
<organism evidence="2 3">
    <name type="scientific">Symbiodinium microadriaticum</name>
    <name type="common">Dinoflagellate</name>
    <name type="synonym">Zooxanthella microadriatica</name>
    <dbReference type="NCBI Taxonomy" id="2951"/>
    <lineage>
        <taxon>Eukaryota</taxon>
        <taxon>Sar</taxon>
        <taxon>Alveolata</taxon>
        <taxon>Dinophyceae</taxon>
        <taxon>Suessiales</taxon>
        <taxon>Symbiodiniaceae</taxon>
        <taxon>Symbiodinium</taxon>
    </lineage>
</organism>
<keyword evidence="3" id="KW-1185">Reference proteome</keyword>
<proteinExistence type="predicted"/>
<evidence type="ECO:0000313" key="2">
    <source>
        <dbReference type="EMBL" id="OLP78901.1"/>
    </source>
</evidence>
<accession>A0A1Q9C7L0</accession>
<sequence>MAVLCCGLAVFAHRDCSHKLAREEVLAAAAVPQVQLATRQVKMDHVLLEWVAPGIIQERQMRPDASMAEIRAELMKVAASEIGIALSKEGSPEVKEDVRPYGTLKNALATHAVQDVLFNVEDEDVILTTHWRYVVAEWEYSLKLEAQFAKPAEMYPLKQLGFTRWYCYRELMTYAEERRFQDCFRNLRSGERKQSGLVSPAQLQAVSLRALNTRYSDYETVQADPGQIHAIPPSQTIKSSIFDPRRATGQDTGLPGLNAVVRATVTSAHHLTRRSLTLGSTVLRLQNDLQSTWIAELCRTGQVLGCGEHLWLVVDAPYVHLKVWPLVLQDVEIRGERDVNPSSVADCRIFDCQPVFNTAVPGLSSIVLKMGDSRPLLSHALEHYASRYQASLSQFSLCMVLELLPGGLSANALRMLCVDQGCPLGGSASKRACCEKLLMTLGHDEDARASILASSRKQSVENDDNADQPADCDFDDDDKVPGLDASCEAEMLNRLLAKMEATEVADAATKPEAAEPRPKAVAWPASERGLGQVSVVDDPVPEGCRLSLHTPQSGSPNIQAFLPSGEKWQGKESCSRAYRPSGALMHQSNRASRTFESAKAEVVAWLWSWHDAKNKESAEPASSSEPASKRART</sequence>
<dbReference type="AlphaFoldDB" id="A0A1Q9C7L0"/>
<feature type="region of interest" description="Disordered" evidence="1">
    <location>
        <begin position="613"/>
        <end position="633"/>
    </location>
</feature>
<evidence type="ECO:0000256" key="1">
    <source>
        <dbReference type="SAM" id="MobiDB-lite"/>
    </source>
</evidence>
<evidence type="ECO:0000313" key="3">
    <source>
        <dbReference type="Proteomes" id="UP000186817"/>
    </source>
</evidence>